<dbReference type="SMART" id="SM00287">
    <property type="entry name" value="SH3b"/>
    <property type="match status" value="1"/>
</dbReference>
<evidence type="ECO:0000313" key="4">
    <source>
        <dbReference type="EMBL" id="SHK05519.1"/>
    </source>
</evidence>
<dbReference type="Proteomes" id="UP000243547">
    <property type="component" value="Unassembled WGS sequence"/>
</dbReference>
<name>A0A1M6PC30_9FIRM</name>
<accession>A0A1M6PC30</accession>
<sequence>MERPKLTIVLIILLILTLIGIVIGNQKWVASSRVKAGEYPLDPPRTERDNKDIAEENEDEEIEDDETVDEEEQPKSIAEREGIVPLDKVMYSTVSLIVRADATTDSERIGSYSPGQQVMVTGKVNNGWYRVDYMGREAYVYGVYLSDNPSR</sequence>
<feature type="compositionally biased region" description="Acidic residues" evidence="1">
    <location>
        <begin position="55"/>
        <end position="72"/>
    </location>
</feature>
<evidence type="ECO:0000259" key="3">
    <source>
        <dbReference type="PROSITE" id="PS51781"/>
    </source>
</evidence>
<feature type="compositionally biased region" description="Basic and acidic residues" evidence="1">
    <location>
        <begin position="44"/>
        <end position="54"/>
    </location>
</feature>
<proteinExistence type="predicted"/>
<dbReference type="InterPro" id="IPR003646">
    <property type="entry name" value="SH3-like_bac-type"/>
</dbReference>
<dbReference type="RefSeq" id="WP_072907422.1">
    <property type="nucleotide sequence ID" value="NZ_FRAI01000014.1"/>
</dbReference>
<evidence type="ECO:0000256" key="1">
    <source>
        <dbReference type="SAM" id="MobiDB-lite"/>
    </source>
</evidence>
<protein>
    <submittedName>
        <fullName evidence="4">SH3 domain-containing protein</fullName>
    </submittedName>
</protein>
<keyword evidence="2" id="KW-0812">Transmembrane</keyword>
<dbReference type="Pfam" id="PF08239">
    <property type="entry name" value="SH3_3"/>
    <property type="match status" value="1"/>
</dbReference>
<keyword evidence="5" id="KW-1185">Reference proteome</keyword>
<feature type="domain" description="SH3b" evidence="3">
    <location>
        <begin position="86"/>
        <end position="149"/>
    </location>
</feature>
<dbReference type="OrthoDB" id="1690999at2"/>
<feature type="transmembrane region" description="Helical" evidence="2">
    <location>
        <begin position="6"/>
        <end position="25"/>
    </location>
</feature>
<dbReference type="Gene3D" id="2.30.30.40">
    <property type="entry name" value="SH3 Domains"/>
    <property type="match status" value="1"/>
</dbReference>
<dbReference type="EMBL" id="FRAI01000014">
    <property type="protein sequence ID" value="SHK05519.1"/>
    <property type="molecule type" value="Genomic_DNA"/>
</dbReference>
<evidence type="ECO:0000313" key="5">
    <source>
        <dbReference type="Proteomes" id="UP000243547"/>
    </source>
</evidence>
<keyword evidence="2" id="KW-0472">Membrane</keyword>
<dbReference type="STRING" id="1120989.SAMN02745227_01398"/>
<dbReference type="AlphaFoldDB" id="A0A1M6PC30"/>
<gene>
    <name evidence="4" type="ORF">SAMN02745227_01398</name>
</gene>
<organism evidence="4 5">
    <name type="scientific">Anaerobranca californiensis DSM 14826</name>
    <dbReference type="NCBI Taxonomy" id="1120989"/>
    <lineage>
        <taxon>Bacteria</taxon>
        <taxon>Bacillati</taxon>
        <taxon>Bacillota</taxon>
        <taxon>Clostridia</taxon>
        <taxon>Eubacteriales</taxon>
        <taxon>Proteinivoracaceae</taxon>
        <taxon>Anaerobranca</taxon>
    </lineage>
</organism>
<reference evidence="5" key="1">
    <citation type="submission" date="2016-11" db="EMBL/GenBank/DDBJ databases">
        <authorList>
            <person name="Varghese N."/>
            <person name="Submissions S."/>
        </authorList>
    </citation>
    <scope>NUCLEOTIDE SEQUENCE [LARGE SCALE GENOMIC DNA]</scope>
    <source>
        <strain evidence="5">DSM 14826</strain>
    </source>
</reference>
<evidence type="ECO:0000256" key="2">
    <source>
        <dbReference type="SAM" id="Phobius"/>
    </source>
</evidence>
<feature type="region of interest" description="Disordered" evidence="1">
    <location>
        <begin position="38"/>
        <end position="79"/>
    </location>
</feature>
<keyword evidence="2" id="KW-1133">Transmembrane helix</keyword>
<dbReference type="PROSITE" id="PS51781">
    <property type="entry name" value="SH3B"/>
    <property type="match status" value="1"/>
</dbReference>